<dbReference type="EMBL" id="ACVI01000175">
    <property type="protein sequence ID" value="EET84328.1"/>
    <property type="molecule type" value="Genomic_DNA"/>
</dbReference>
<comment type="caution">
    <text evidence="1">The sequence shown here is derived from an EMBL/GenBank/DDBJ whole genome shotgun (WGS) entry which is preliminary data.</text>
</comment>
<gene>
    <name evidence="1" type="ORF">CcarbDRAFT_5218</name>
</gene>
<dbReference type="PATRIC" id="fig|536227.13.peg.3859"/>
<reference evidence="1 2" key="1">
    <citation type="submission" date="2009-06" db="EMBL/GenBank/DDBJ databases">
        <title>The draft genome of Clostridium carboxidivorans P7.</title>
        <authorList>
            <consortium name="US DOE Joint Genome Institute (JGI-PGF)"/>
            <person name="Lucas S."/>
            <person name="Copeland A."/>
            <person name="Lapidus A."/>
            <person name="Glavina del Rio T."/>
            <person name="Tice H."/>
            <person name="Bruce D."/>
            <person name="Goodwin L."/>
            <person name="Pitluck S."/>
            <person name="Larimer F."/>
            <person name="Land M.L."/>
            <person name="Hauser L."/>
            <person name="Hemme C.L."/>
        </authorList>
    </citation>
    <scope>NUCLEOTIDE SEQUENCE [LARGE SCALE GENOMIC DNA]</scope>
    <source>
        <strain evidence="1 2">P7</strain>
    </source>
</reference>
<evidence type="ECO:0000313" key="2">
    <source>
        <dbReference type="Proteomes" id="UP000004198"/>
    </source>
</evidence>
<dbReference type="AlphaFoldDB" id="C6Q2F0"/>
<name>C6Q2F0_9CLOT</name>
<sequence>MKYIGPFLRINKLKKENIEHQLFFLAKESLNQIVLHSKCGVYTSIKELKIKSLSSSDINTFGNVSPLLCLYKKGNPKITNIDDNLCWNAESFKREINVDSNAFMTLSLLELCNYYKQFEGINNKKFNLTKLYMCICKNQLDFYATHFRNADGVFVDKKESKDSYNEEVSFEEKNKKFKFSSQALFMDAYYRYASLSDDDEKVSYENFALDILNMFIEFKEDIYTLSLDEILKLTLSLNIFYGYSKNKQCKLLLLDLCELIYDRFNNTNTPLISYDDKLEYDCLKYINFFLFYKNTGIIKFKEDAEKIHNKLLNLYDPEKGIFIKHTEKKDITFSCIEISLYLLICLIHENISKEQSDNNLIILDVFKRQLIDSGIILSWPDIPDLNDIERYKNYTLKSEDLIDEQYFRSSSLPTPESCEITSVFVKHVVYSRKKETFEPSKTSFDSYKNMVIFFLIIYLLKS</sequence>
<accession>C6Q2F0</accession>
<dbReference type="eggNOG" id="ENOG5033VW5">
    <property type="taxonomic scope" value="Bacteria"/>
</dbReference>
<dbReference type="Proteomes" id="UP000004198">
    <property type="component" value="Unassembled WGS sequence"/>
</dbReference>
<proteinExistence type="predicted"/>
<organism evidence="1 2">
    <name type="scientific">Clostridium carboxidivorans P7</name>
    <dbReference type="NCBI Taxonomy" id="536227"/>
    <lineage>
        <taxon>Bacteria</taxon>
        <taxon>Bacillati</taxon>
        <taxon>Bacillota</taxon>
        <taxon>Clostridia</taxon>
        <taxon>Eubacteriales</taxon>
        <taxon>Clostridiaceae</taxon>
        <taxon>Clostridium</taxon>
    </lineage>
</organism>
<dbReference type="KEGG" id="cck:Ccar_18440"/>
<evidence type="ECO:0000313" key="1">
    <source>
        <dbReference type="EMBL" id="EET84328.1"/>
    </source>
</evidence>
<protein>
    <submittedName>
        <fullName evidence="1">Uncharacterized protein</fullName>
    </submittedName>
</protein>
<dbReference type="STRING" id="536227.Ccar_18440"/>
<dbReference type="OrthoDB" id="1949729at2"/>
<keyword evidence="2" id="KW-1185">Reference proteome</keyword>